<dbReference type="Proteomes" id="UP000765509">
    <property type="component" value="Unassembled WGS sequence"/>
</dbReference>
<sequence length="110" mass="12570">MRSKSRKKTRFEDESWEGIVKKMKYIKNKIKNPPAQEAHLNESLKEVNPMEDVLDQLKKLSEAPNPPKNVWKDKLDIQGSGLAPNSQPFRQRKNTGAFTCKPSTLCSSKT</sequence>
<feature type="region of interest" description="Disordered" evidence="1">
    <location>
        <begin position="81"/>
        <end position="110"/>
    </location>
</feature>
<gene>
    <name evidence="2" type="ORF">O181_046170</name>
</gene>
<reference evidence="2" key="1">
    <citation type="submission" date="2021-03" db="EMBL/GenBank/DDBJ databases">
        <title>Draft genome sequence of rust myrtle Austropuccinia psidii MF-1, a brazilian biotype.</title>
        <authorList>
            <person name="Quecine M.C."/>
            <person name="Pachon D.M.R."/>
            <person name="Bonatelli M.L."/>
            <person name="Correr F.H."/>
            <person name="Franceschini L.M."/>
            <person name="Leite T.F."/>
            <person name="Margarido G.R.A."/>
            <person name="Almeida C.A."/>
            <person name="Ferrarezi J.A."/>
            <person name="Labate C.A."/>
        </authorList>
    </citation>
    <scope>NUCLEOTIDE SEQUENCE</scope>
    <source>
        <strain evidence="2">MF-1</strain>
    </source>
</reference>
<proteinExistence type="predicted"/>
<evidence type="ECO:0000313" key="3">
    <source>
        <dbReference type="Proteomes" id="UP000765509"/>
    </source>
</evidence>
<dbReference type="EMBL" id="AVOT02019093">
    <property type="protein sequence ID" value="MBW0506455.1"/>
    <property type="molecule type" value="Genomic_DNA"/>
</dbReference>
<evidence type="ECO:0000256" key="1">
    <source>
        <dbReference type="SAM" id="MobiDB-lite"/>
    </source>
</evidence>
<evidence type="ECO:0000313" key="2">
    <source>
        <dbReference type="EMBL" id="MBW0506455.1"/>
    </source>
</evidence>
<feature type="compositionally biased region" description="Polar residues" evidence="1">
    <location>
        <begin position="83"/>
        <end position="110"/>
    </location>
</feature>
<name>A0A9Q3HLX2_9BASI</name>
<keyword evidence="3" id="KW-1185">Reference proteome</keyword>
<comment type="caution">
    <text evidence="2">The sequence shown here is derived from an EMBL/GenBank/DDBJ whole genome shotgun (WGS) entry which is preliminary data.</text>
</comment>
<dbReference type="AlphaFoldDB" id="A0A9Q3HLX2"/>
<protein>
    <submittedName>
        <fullName evidence="2">Uncharacterized protein</fullName>
    </submittedName>
</protein>
<dbReference type="OrthoDB" id="2506366at2759"/>
<organism evidence="2 3">
    <name type="scientific">Austropuccinia psidii MF-1</name>
    <dbReference type="NCBI Taxonomy" id="1389203"/>
    <lineage>
        <taxon>Eukaryota</taxon>
        <taxon>Fungi</taxon>
        <taxon>Dikarya</taxon>
        <taxon>Basidiomycota</taxon>
        <taxon>Pucciniomycotina</taxon>
        <taxon>Pucciniomycetes</taxon>
        <taxon>Pucciniales</taxon>
        <taxon>Sphaerophragmiaceae</taxon>
        <taxon>Austropuccinia</taxon>
    </lineage>
</organism>
<accession>A0A9Q3HLX2</accession>